<protein>
    <submittedName>
        <fullName evidence="2">Uncharacterized protein</fullName>
    </submittedName>
</protein>
<accession>A0A2K3DXK6</accession>
<dbReference type="RefSeq" id="XP_042926139.1">
    <property type="nucleotide sequence ID" value="XM_043061010.1"/>
</dbReference>
<feature type="compositionally biased region" description="Low complexity" evidence="1">
    <location>
        <begin position="148"/>
        <end position="159"/>
    </location>
</feature>
<dbReference type="KEGG" id="cre:CHLRE_03g179000v5"/>
<dbReference type="AlphaFoldDB" id="A0A2K3DXK6"/>
<reference evidence="2 3" key="1">
    <citation type="journal article" date="2007" name="Science">
        <title>The Chlamydomonas genome reveals the evolution of key animal and plant functions.</title>
        <authorList>
            <person name="Merchant S.S."/>
            <person name="Prochnik S.E."/>
            <person name="Vallon O."/>
            <person name="Harris E.H."/>
            <person name="Karpowicz S.J."/>
            <person name="Witman G.B."/>
            <person name="Terry A."/>
            <person name="Salamov A."/>
            <person name="Fritz-Laylin L.K."/>
            <person name="Marechal-Drouard L."/>
            <person name="Marshall W.F."/>
            <person name="Qu L.H."/>
            <person name="Nelson D.R."/>
            <person name="Sanderfoot A.A."/>
            <person name="Spalding M.H."/>
            <person name="Kapitonov V.V."/>
            <person name="Ren Q."/>
            <person name="Ferris P."/>
            <person name="Lindquist E."/>
            <person name="Shapiro H."/>
            <person name="Lucas S.M."/>
            <person name="Grimwood J."/>
            <person name="Schmutz J."/>
            <person name="Cardol P."/>
            <person name="Cerutti H."/>
            <person name="Chanfreau G."/>
            <person name="Chen C.L."/>
            <person name="Cognat V."/>
            <person name="Croft M.T."/>
            <person name="Dent R."/>
            <person name="Dutcher S."/>
            <person name="Fernandez E."/>
            <person name="Fukuzawa H."/>
            <person name="Gonzalez-Ballester D."/>
            <person name="Gonzalez-Halphen D."/>
            <person name="Hallmann A."/>
            <person name="Hanikenne M."/>
            <person name="Hippler M."/>
            <person name="Inwood W."/>
            <person name="Jabbari K."/>
            <person name="Kalanon M."/>
            <person name="Kuras R."/>
            <person name="Lefebvre P.A."/>
            <person name="Lemaire S.D."/>
            <person name="Lobanov A.V."/>
            <person name="Lohr M."/>
            <person name="Manuell A."/>
            <person name="Meier I."/>
            <person name="Mets L."/>
            <person name="Mittag M."/>
            <person name="Mittelmeier T."/>
            <person name="Moroney J.V."/>
            <person name="Moseley J."/>
            <person name="Napoli C."/>
            <person name="Nedelcu A.M."/>
            <person name="Niyogi K."/>
            <person name="Novoselov S.V."/>
            <person name="Paulsen I.T."/>
            <person name="Pazour G."/>
            <person name="Purton S."/>
            <person name="Ral J.P."/>
            <person name="Riano-Pachon D.M."/>
            <person name="Riekhof W."/>
            <person name="Rymarquis L."/>
            <person name="Schroda M."/>
            <person name="Stern D."/>
            <person name="Umen J."/>
            <person name="Willows R."/>
            <person name="Wilson N."/>
            <person name="Zimmer S.L."/>
            <person name="Allmer J."/>
            <person name="Balk J."/>
            <person name="Bisova K."/>
            <person name="Chen C.J."/>
            <person name="Elias M."/>
            <person name="Gendler K."/>
            <person name="Hauser C."/>
            <person name="Lamb M.R."/>
            <person name="Ledford H."/>
            <person name="Long J.C."/>
            <person name="Minagawa J."/>
            <person name="Page M.D."/>
            <person name="Pan J."/>
            <person name="Pootakham W."/>
            <person name="Roje S."/>
            <person name="Rose A."/>
            <person name="Stahlberg E."/>
            <person name="Terauchi A.M."/>
            <person name="Yang P."/>
            <person name="Ball S."/>
            <person name="Bowler C."/>
            <person name="Dieckmann C.L."/>
            <person name="Gladyshev V.N."/>
            <person name="Green P."/>
            <person name="Jorgensen R."/>
            <person name="Mayfield S."/>
            <person name="Mueller-Roeber B."/>
            <person name="Rajamani S."/>
            <person name="Sayre R.T."/>
            <person name="Brokstein P."/>
            <person name="Dubchak I."/>
            <person name="Goodstein D."/>
            <person name="Hornick L."/>
            <person name="Huang Y.W."/>
            <person name="Jhaveri J."/>
            <person name="Luo Y."/>
            <person name="Martinez D."/>
            <person name="Ngau W.C."/>
            <person name="Otillar B."/>
            <person name="Poliakov A."/>
            <person name="Porter A."/>
            <person name="Szajkowski L."/>
            <person name="Werner G."/>
            <person name="Zhou K."/>
            <person name="Grigoriev I.V."/>
            <person name="Rokhsar D.S."/>
            <person name="Grossman A.R."/>
        </authorList>
    </citation>
    <scope>NUCLEOTIDE SEQUENCE [LARGE SCALE GENOMIC DNA]</scope>
    <source>
        <strain evidence="3">CC-503</strain>
    </source>
</reference>
<dbReference type="OrthoDB" id="541691at2759"/>
<evidence type="ECO:0000313" key="2">
    <source>
        <dbReference type="EMBL" id="PNW85274.1"/>
    </source>
</evidence>
<feature type="compositionally biased region" description="Acidic residues" evidence="1">
    <location>
        <begin position="115"/>
        <end position="125"/>
    </location>
</feature>
<evidence type="ECO:0000313" key="3">
    <source>
        <dbReference type="Proteomes" id="UP000006906"/>
    </source>
</evidence>
<evidence type="ECO:0000256" key="1">
    <source>
        <dbReference type="SAM" id="MobiDB-lite"/>
    </source>
</evidence>
<keyword evidence="3" id="KW-1185">Reference proteome</keyword>
<name>A0A2K3DXK6_CHLRE</name>
<feature type="compositionally biased region" description="Acidic residues" evidence="1">
    <location>
        <begin position="166"/>
        <end position="185"/>
    </location>
</feature>
<organism evidence="2 3">
    <name type="scientific">Chlamydomonas reinhardtii</name>
    <name type="common">Chlamydomonas smithii</name>
    <dbReference type="NCBI Taxonomy" id="3055"/>
    <lineage>
        <taxon>Eukaryota</taxon>
        <taxon>Viridiplantae</taxon>
        <taxon>Chlorophyta</taxon>
        <taxon>core chlorophytes</taxon>
        <taxon>Chlorophyceae</taxon>
        <taxon>CS clade</taxon>
        <taxon>Chlamydomonadales</taxon>
        <taxon>Chlamydomonadaceae</taxon>
        <taxon>Chlamydomonas</taxon>
    </lineage>
</organism>
<feature type="compositionally biased region" description="Basic and acidic residues" evidence="1">
    <location>
        <begin position="440"/>
        <end position="456"/>
    </location>
</feature>
<proteinExistence type="predicted"/>
<feature type="region of interest" description="Disordered" evidence="1">
    <location>
        <begin position="65"/>
        <end position="209"/>
    </location>
</feature>
<sequence length="492" mass="52327">MRSLLNVSSGLGGLVLADSRVQWQRLHALCPHATFGLRLPRATTASASRPPSLQRPSTQLTAFAARSGSSRAPGQHAGVAAAPAAVRYRRGPPRNMTTPAVRDTRLQAATHRDREDDDVDNDDAQFDGRPRYAGRGGSSSDYDGRGGRASWPRRAAPGRARADPLEHDDDDDGDGGSEGGDEDSGGEQRRWRRSVPPTAAGPLSRSRRVALLRKPAMTAADKTYLPPEERRRIFWALRTPKGTRPGSFSRSQPPPSAPPSPLLRVFCHGIDDVRLYRALSEAGALGRVVVAASVGEADAVLAVRIKRTGRAVSMDLVTRSARKAGKPLLELPAISAVRVMEAVQALTGWPVPAHLRRSPTAPGGVAYLPALEPGTDGAAEALVLMAGGHASSLAEYLALRGAGQGGGGGGGPSGAAAWSRAVQPAPELVAELDAADVYDSREADRPANPQDREARRQPALSRPHMPGSRQERIRLRLELERRAAEEAGLVDW</sequence>
<dbReference type="Gramene" id="PNW85274">
    <property type="protein sequence ID" value="PNW85274"/>
    <property type="gene ID" value="CHLRE_03g179000v5"/>
</dbReference>
<dbReference type="GeneID" id="66052890"/>
<feature type="compositionally biased region" description="Low complexity" evidence="1">
    <location>
        <begin position="71"/>
        <end position="86"/>
    </location>
</feature>
<dbReference type="InParanoid" id="A0A2K3DXK6"/>
<feature type="compositionally biased region" description="Basic and acidic residues" evidence="1">
    <location>
        <begin position="102"/>
        <end position="114"/>
    </location>
</feature>
<dbReference type="EMBL" id="CM008964">
    <property type="protein sequence ID" value="PNW85274.1"/>
    <property type="molecule type" value="Genomic_DNA"/>
</dbReference>
<gene>
    <name evidence="2" type="ORF">CHLRE_03g179000v5</name>
</gene>
<dbReference type="Proteomes" id="UP000006906">
    <property type="component" value="Chromosome 3"/>
</dbReference>
<feature type="region of interest" description="Disordered" evidence="1">
    <location>
        <begin position="240"/>
        <end position="260"/>
    </location>
</feature>
<feature type="region of interest" description="Disordered" evidence="1">
    <location>
        <begin position="440"/>
        <end position="473"/>
    </location>
</feature>